<gene>
    <name evidence="1" type="ORF">S01H1_14038</name>
</gene>
<accession>X0TXM0</accession>
<comment type="caution">
    <text evidence="1">The sequence shown here is derived from an EMBL/GenBank/DDBJ whole genome shotgun (WGS) entry which is preliminary data.</text>
</comment>
<name>X0TXM0_9ZZZZ</name>
<reference evidence="1" key="1">
    <citation type="journal article" date="2014" name="Front. Microbiol.">
        <title>High frequency of phylogenetically diverse reductive dehalogenase-homologous genes in deep subseafloor sedimentary metagenomes.</title>
        <authorList>
            <person name="Kawai M."/>
            <person name="Futagami T."/>
            <person name="Toyoda A."/>
            <person name="Takaki Y."/>
            <person name="Nishi S."/>
            <person name="Hori S."/>
            <person name="Arai W."/>
            <person name="Tsubouchi T."/>
            <person name="Morono Y."/>
            <person name="Uchiyama I."/>
            <person name="Ito T."/>
            <person name="Fujiyama A."/>
            <person name="Inagaki F."/>
            <person name="Takami H."/>
        </authorList>
    </citation>
    <scope>NUCLEOTIDE SEQUENCE</scope>
    <source>
        <strain evidence="1">Expedition CK06-06</strain>
    </source>
</reference>
<organism evidence="1">
    <name type="scientific">marine sediment metagenome</name>
    <dbReference type="NCBI Taxonomy" id="412755"/>
    <lineage>
        <taxon>unclassified sequences</taxon>
        <taxon>metagenomes</taxon>
        <taxon>ecological metagenomes</taxon>
    </lineage>
</organism>
<dbReference type="EMBL" id="BARS01007280">
    <property type="protein sequence ID" value="GAF80885.1"/>
    <property type="molecule type" value="Genomic_DNA"/>
</dbReference>
<proteinExistence type="predicted"/>
<sequence length="42" mass="4881">MTKRIACSCKNEYQDEKCGKGIRVHNSCNNGWRCTVCETERK</sequence>
<protein>
    <submittedName>
        <fullName evidence="1">Uncharacterized protein</fullName>
    </submittedName>
</protein>
<dbReference type="AlphaFoldDB" id="X0TXM0"/>
<evidence type="ECO:0000313" key="1">
    <source>
        <dbReference type="EMBL" id="GAF80885.1"/>
    </source>
</evidence>